<dbReference type="InterPro" id="IPR014026">
    <property type="entry name" value="UDP-Glc/GDP-Man_DH_dimer"/>
</dbReference>
<dbReference type="GO" id="GO:0016628">
    <property type="term" value="F:oxidoreductase activity, acting on the CH-CH group of donors, NAD or NADP as acceptor"/>
    <property type="evidence" value="ECO:0007669"/>
    <property type="project" value="InterPro"/>
</dbReference>
<reference evidence="5" key="1">
    <citation type="submission" date="2018-05" db="EMBL/GenBank/DDBJ databases">
        <authorList>
            <person name="Lanie J.A."/>
            <person name="Ng W.-L."/>
            <person name="Kazmierczak K.M."/>
            <person name="Andrzejewski T.M."/>
            <person name="Davidsen T.M."/>
            <person name="Wayne K.J."/>
            <person name="Tettelin H."/>
            <person name="Glass J.I."/>
            <person name="Rusch D."/>
            <person name="Podicherti R."/>
            <person name="Tsui H.-C.T."/>
            <person name="Winkler M.E."/>
        </authorList>
    </citation>
    <scope>NUCLEOTIDE SEQUENCE</scope>
</reference>
<dbReference type="InterPro" id="IPR008927">
    <property type="entry name" value="6-PGluconate_DH-like_C_sf"/>
</dbReference>
<dbReference type="PIRSF" id="PIRSF500136">
    <property type="entry name" value="UDP_ManNAc_DH"/>
    <property type="match status" value="1"/>
</dbReference>
<keyword evidence="3" id="KW-1133">Transmembrane helix</keyword>
<name>A0A382CG53_9ZZZZ</name>
<dbReference type="PANTHER" id="PTHR43491:SF1">
    <property type="entry name" value="UDP-N-ACETYL-D-MANNOSAMINE DEHYDROGENASE"/>
    <property type="match status" value="1"/>
</dbReference>
<dbReference type="NCBIfam" id="TIGR03026">
    <property type="entry name" value="NDP-sugDHase"/>
    <property type="match status" value="1"/>
</dbReference>
<keyword evidence="2" id="KW-0520">NAD</keyword>
<dbReference type="SUPFAM" id="SSF51735">
    <property type="entry name" value="NAD(P)-binding Rossmann-fold domains"/>
    <property type="match status" value="1"/>
</dbReference>
<dbReference type="GO" id="GO:0051287">
    <property type="term" value="F:NAD binding"/>
    <property type="evidence" value="ECO:0007669"/>
    <property type="project" value="InterPro"/>
</dbReference>
<dbReference type="SUPFAM" id="SSF48179">
    <property type="entry name" value="6-phosphogluconate dehydrogenase C-terminal domain-like"/>
    <property type="match status" value="1"/>
</dbReference>
<protein>
    <recommendedName>
        <fullName evidence="4">UDP-glucose/GDP-mannose dehydrogenase C-terminal domain-containing protein</fullName>
    </recommendedName>
</protein>
<gene>
    <name evidence="5" type="ORF">METZ01_LOCUS177636</name>
</gene>
<dbReference type="InterPro" id="IPR001732">
    <property type="entry name" value="UDP-Glc/GDP-Man_DH_N"/>
</dbReference>
<dbReference type="Pfam" id="PF00984">
    <property type="entry name" value="UDPG_MGDP_dh"/>
    <property type="match status" value="1"/>
</dbReference>
<evidence type="ECO:0000313" key="5">
    <source>
        <dbReference type="EMBL" id="SVB24782.1"/>
    </source>
</evidence>
<feature type="domain" description="UDP-glucose/GDP-mannose dehydrogenase C-terminal" evidence="4">
    <location>
        <begin position="343"/>
        <end position="441"/>
    </location>
</feature>
<proteinExistence type="predicted"/>
<evidence type="ECO:0000256" key="2">
    <source>
        <dbReference type="ARBA" id="ARBA00023027"/>
    </source>
</evidence>
<dbReference type="PIRSF" id="PIRSF000124">
    <property type="entry name" value="UDPglc_GDPman_dh"/>
    <property type="match status" value="1"/>
</dbReference>
<organism evidence="5">
    <name type="scientific">marine metagenome</name>
    <dbReference type="NCBI Taxonomy" id="408172"/>
    <lineage>
        <taxon>unclassified sequences</taxon>
        <taxon>metagenomes</taxon>
        <taxon>ecological metagenomes</taxon>
    </lineage>
</organism>
<dbReference type="InterPro" id="IPR014027">
    <property type="entry name" value="UDP-Glc/GDP-Man_DH_C"/>
</dbReference>
<dbReference type="EMBL" id="UINC01034241">
    <property type="protein sequence ID" value="SVB24782.1"/>
    <property type="molecule type" value="Genomic_DNA"/>
</dbReference>
<dbReference type="InterPro" id="IPR028359">
    <property type="entry name" value="UDP_ManNAc/GlcNAc_DH"/>
</dbReference>
<dbReference type="SUPFAM" id="SSF52413">
    <property type="entry name" value="UDP-glucose/GDP-mannose dehydrogenase C-terminal domain"/>
    <property type="match status" value="1"/>
</dbReference>
<dbReference type="InterPro" id="IPR036220">
    <property type="entry name" value="UDP-Glc/GDP-Man_DH_C_sf"/>
</dbReference>
<evidence type="ECO:0000256" key="1">
    <source>
        <dbReference type="ARBA" id="ARBA00023002"/>
    </source>
</evidence>
<dbReference type="Pfam" id="PF03721">
    <property type="entry name" value="UDPG_MGDP_dh_N"/>
    <property type="match status" value="1"/>
</dbReference>
<dbReference type="SMART" id="SM00984">
    <property type="entry name" value="UDPG_MGDP_dh_C"/>
    <property type="match status" value="1"/>
</dbReference>
<keyword evidence="1" id="KW-0560">Oxidoreductase</keyword>
<dbReference type="PANTHER" id="PTHR43491">
    <property type="entry name" value="UDP-N-ACETYL-D-MANNOSAMINE DEHYDROGENASE"/>
    <property type="match status" value="1"/>
</dbReference>
<keyword evidence="3" id="KW-0812">Transmembrane</keyword>
<dbReference type="GO" id="GO:0000271">
    <property type="term" value="P:polysaccharide biosynthetic process"/>
    <property type="evidence" value="ECO:0007669"/>
    <property type="project" value="InterPro"/>
</dbReference>
<sequence length="448" mass="50018">MSSTTNLKSENSTGEVVDQLRKRIQNREITVGIIGLGYVGLPLAIRFWEEGFPVIGFDIDDKKVEKLKAAKSYIKHIKSENIRQMIDSGFRATMDFGDISSADAILICVPTPLGAHNEPDLSFILNTLDSIKSCFREEQLLILESTTFPGTTEEEIVPVIEKAGFEIGKNYFVGYSPEREDPGNKNYTTKTIPKIVSGFTQNCLKITQTLYNQIVDTTVPVSSTKIAEMTKILENIHRAVNIGLINELKMVADKMDIDIYEVINAAATKPFGFTPYFPGPGLGGHCIPIDPFYLTWKAKEVGMNTRFIELAGEINTTMPNYVIKKVGEALNGAGKSIKGSRIIIFGLSYKKNVDDLRESPSLELMDRLMDMGADIQYCDPYFDTIPSTRKHQFKLSAMPMDEKTLKSADLVLLATDHDDFDYLLILEKAKLIVDTRGRFEPSPKVIKA</sequence>
<feature type="transmembrane region" description="Helical" evidence="3">
    <location>
        <begin position="29"/>
        <end position="48"/>
    </location>
</feature>
<evidence type="ECO:0000256" key="3">
    <source>
        <dbReference type="SAM" id="Phobius"/>
    </source>
</evidence>
<keyword evidence="3" id="KW-0472">Membrane</keyword>
<dbReference type="Pfam" id="PF03720">
    <property type="entry name" value="UDPG_MGDP_dh_C"/>
    <property type="match status" value="1"/>
</dbReference>
<evidence type="ECO:0000259" key="4">
    <source>
        <dbReference type="SMART" id="SM00984"/>
    </source>
</evidence>
<dbReference type="AlphaFoldDB" id="A0A382CG53"/>
<dbReference type="GO" id="GO:0016616">
    <property type="term" value="F:oxidoreductase activity, acting on the CH-OH group of donors, NAD or NADP as acceptor"/>
    <property type="evidence" value="ECO:0007669"/>
    <property type="project" value="InterPro"/>
</dbReference>
<dbReference type="Gene3D" id="3.40.50.720">
    <property type="entry name" value="NAD(P)-binding Rossmann-like Domain"/>
    <property type="match status" value="2"/>
</dbReference>
<dbReference type="InterPro" id="IPR036291">
    <property type="entry name" value="NAD(P)-bd_dom_sf"/>
</dbReference>
<dbReference type="InterPro" id="IPR017476">
    <property type="entry name" value="UDP-Glc/GDP-Man"/>
</dbReference>
<accession>A0A382CG53</accession>